<feature type="domain" description="Radical SAM core" evidence="4">
    <location>
        <begin position="68"/>
        <end position="240"/>
    </location>
</feature>
<keyword evidence="6" id="KW-1185">Reference proteome</keyword>
<dbReference type="RefSeq" id="WP_101830147.1">
    <property type="nucleotide sequence ID" value="NZ_FZMO01000028.1"/>
</dbReference>
<evidence type="ECO:0000313" key="5">
    <source>
        <dbReference type="EMBL" id="SNQ46054.1"/>
    </source>
</evidence>
<keyword evidence="3" id="KW-0411">Iron-sulfur</keyword>
<proteinExistence type="predicted"/>
<dbReference type="InterPro" id="IPR040086">
    <property type="entry name" value="MJ0683-like"/>
</dbReference>
<evidence type="ECO:0000313" key="6">
    <source>
        <dbReference type="Proteomes" id="UP000234331"/>
    </source>
</evidence>
<evidence type="ECO:0000259" key="4">
    <source>
        <dbReference type="Pfam" id="PF04055"/>
    </source>
</evidence>
<evidence type="ECO:0000256" key="3">
    <source>
        <dbReference type="ARBA" id="ARBA00023014"/>
    </source>
</evidence>
<gene>
    <name evidence="5" type="ORF">FRACA_1230010</name>
</gene>
<sequence length="355" mass="38532">MRWDNLRLTEDGPPGVPGGRAPALLARGAVARTFDTPEFAGMTFYEVHARTALNRVPPASRMAFRWTVNPYRGCSHACRYCFARSTHTYLDLDTGRDFDTRVVVKVNVAERLRAELAAPRWRGEHVAMGTNVDPYQRCEGRYRLMPGVLGALRDARTPFSLLTKGTLVLRDRELLAEAAEVVDVGVALSVGFVEEDLWRLVEPGAPSPHRRLAACATLTEHGVPVRVLMAPILPFLTDAPAALAATVEAIAQAGATSITPLVLHLRPGAREWYLAWLADCHPGLVEPYRELYGAGAYAARAYQQRIAAQVRDLAERAGIGAVRRPRRPVAAPARGAGSAVPAVAGEQLALPGLGR</sequence>
<keyword evidence="2" id="KW-0408">Iron</keyword>
<dbReference type="PANTHER" id="PTHR43432:SF3">
    <property type="entry name" value="SLR0285 PROTEIN"/>
    <property type="match status" value="1"/>
</dbReference>
<accession>A0A2I2KK82</accession>
<protein>
    <recommendedName>
        <fullName evidence="4">Radical SAM core domain-containing protein</fullName>
    </recommendedName>
</protein>
<dbReference type="SFLD" id="SFLDG01084">
    <property type="entry name" value="Uncharacterised_Radical_SAM_Su"/>
    <property type="match status" value="1"/>
</dbReference>
<dbReference type="EMBL" id="FZMO01000028">
    <property type="protein sequence ID" value="SNQ46054.1"/>
    <property type="molecule type" value="Genomic_DNA"/>
</dbReference>
<dbReference type="PANTHER" id="PTHR43432">
    <property type="entry name" value="SLR0285 PROTEIN"/>
    <property type="match status" value="1"/>
</dbReference>
<dbReference type="Proteomes" id="UP000234331">
    <property type="component" value="Unassembled WGS sequence"/>
</dbReference>
<evidence type="ECO:0000256" key="1">
    <source>
        <dbReference type="ARBA" id="ARBA00022723"/>
    </source>
</evidence>
<dbReference type="Pfam" id="PF04055">
    <property type="entry name" value="Radical_SAM"/>
    <property type="match status" value="1"/>
</dbReference>
<dbReference type="GO" id="GO:0046872">
    <property type="term" value="F:metal ion binding"/>
    <property type="evidence" value="ECO:0007669"/>
    <property type="project" value="UniProtKB-KW"/>
</dbReference>
<reference evidence="5 6" key="1">
    <citation type="submission" date="2017-06" db="EMBL/GenBank/DDBJ databases">
        <authorList>
            <person name="Kim H.J."/>
            <person name="Triplett B.A."/>
        </authorList>
    </citation>
    <scope>NUCLEOTIDE SEQUENCE [LARGE SCALE GENOMIC DNA]</scope>
    <source>
        <strain evidence="5">FRACA_ARgP5</strain>
    </source>
</reference>
<evidence type="ECO:0000256" key="2">
    <source>
        <dbReference type="ARBA" id="ARBA00023004"/>
    </source>
</evidence>
<dbReference type="Gene3D" id="3.80.30.30">
    <property type="match status" value="1"/>
</dbReference>
<organism evidence="5 6">
    <name type="scientific">Frankia canadensis</name>
    <dbReference type="NCBI Taxonomy" id="1836972"/>
    <lineage>
        <taxon>Bacteria</taxon>
        <taxon>Bacillati</taxon>
        <taxon>Actinomycetota</taxon>
        <taxon>Actinomycetes</taxon>
        <taxon>Frankiales</taxon>
        <taxon>Frankiaceae</taxon>
        <taxon>Frankia</taxon>
    </lineage>
</organism>
<dbReference type="GO" id="GO:0051536">
    <property type="term" value="F:iron-sulfur cluster binding"/>
    <property type="evidence" value="ECO:0007669"/>
    <property type="project" value="UniProtKB-KW"/>
</dbReference>
<dbReference type="GO" id="GO:0003824">
    <property type="term" value="F:catalytic activity"/>
    <property type="evidence" value="ECO:0007669"/>
    <property type="project" value="InterPro"/>
</dbReference>
<dbReference type="InterPro" id="IPR007197">
    <property type="entry name" value="rSAM"/>
</dbReference>
<keyword evidence="1" id="KW-0479">Metal-binding</keyword>
<dbReference type="OrthoDB" id="9785699at2"/>
<dbReference type="AlphaFoldDB" id="A0A2I2KK82"/>
<dbReference type="SFLD" id="SFLDS00029">
    <property type="entry name" value="Radical_SAM"/>
    <property type="match status" value="1"/>
</dbReference>
<dbReference type="SUPFAM" id="SSF102114">
    <property type="entry name" value="Radical SAM enzymes"/>
    <property type="match status" value="1"/>
</dbReference>
<dbReference type="NCBIfam" id="NF038135">
    <property type="entry name" value="rSAM_Rv2578c"/>
    <property type="match status" value="1"/>
</dbReference>
<name>A0A2I2KK82_9ACTN</name>
<dbReference type="InterPro" id="IPR058240">
    <property type="entry name" value="rSAM_sf"/>
</dbReference>
<dbReference type="CDD" id="cd01335">
    <property type="entry name" value="Radical_SAM"/>
    <property type="match status" value="1"/>
</dbReference>